<dbReference type="AlphaFoldDB" id="A0A1X3CQ92"/>
<keyword evidence="12" id="KW-1185">Reference proteome</keyword>
<dbReference type="KEGG" id="nzo:SAMEA4504057_1311"/>
<name>A0A1X3CQ92_9NEIS</name>
<keyword evidence="2" id="KW-0813">Transport</keyword>
<feature type="transmembrane region" description="Helical" evidence="7">
    <location>
        <begin position="54"/>
        <end position="73"/>
    </location>
</feature>
<comment type="subcellular location">
    <subcellularLocation>
        <location evidence="1">Cell membrane</location>
        <topology evidence="1">Multi-pass membrane protein</topology>
    </subcellularLocation>
</comment>
<gene>
    <name evidence="11" type="primary">yajR</name>
    <name evidence="9" type="ORF">BWD10_07380</name>
    <name evidence="11" type="ORF">NCTC12229_00543</name>
    <name evidence="10" type="ORF">SAMEA4504057_01311</name>
</gene>
<dbReference type="CDD" id="cd17472">
    <property type="entry name" value="MFS_YajR_like"/>
    <property type="match status" value="1"/>
</dbReference>
<feature type="transmembrane region" description="Helical" evidence="7">
    <location>
        <begin position="345"/>
        <end position="366"/>
    </location>
</feature>
<evidence type="ECO:0000259" key="8">
    <source>
        <dbReference type="PROSITE" id="PS50850"/>
    </source>
</evidence>
<keyword evidence="4 7" id="KW-0812">Transmembrane</keyword>
<dbReference type="PROSITE" id="PS50850">
    <property type="entry name" value="MFS"/>
    <property type="match status" value="1"/>
</dbReference>
<dbReference type="Proteomes" id="UP000215033">
    <property type="component" value="Chromosome 1"/>
</dbReference>
<dbReference type="InterPro" id="IPR020846">
    <property type="entry name" value="MFS_dom"/>
</dbReference>
<dbReference type="InterPro" id="IPR050171">
    <property type="entry name" value="MFS_Transporters"/>
</dbReference>
<dbReference type="RefSeq" id="WP_085363749.1">
    <property type="nucleotide sequence ID" value="NZ_LT906434.1"/>
</dbReference>
<dbReference type="InterPro" id="IPR036259">
    <property type="entry name" value="MFS_trans_sf"/>
</dbReference>
<dbReference type="EMBL" id="MTBM01000009">
    <property type="protein sequence ID" value="OSI09800.1"/>
    <property type="molecule type" value="Genomic_DNA"/>
</dbReference>
<evidence type="ECO:0000256" key="3">
    <source>
        <dbReference type="ARBA" id="ARBA00022475"/>
    </source>
</evidence>
<feature type="transmembrane region" description="Helical" evidence="7">
    <location>
        <begin position="306"/>
        <end position="324"/>
    </location>
</feature>
<dbReference type="STRING" id="326523.BWD10_07380"/>
<reference evidence="10 13" key="2">
    <citation type="submission" date="2017-06" db="EMBL/GenBank/DDBJ databases">
        <authorList>
            <consortium name="Pathogen Informatics"/>
        </authorList>
    </citation>
    <scope>NUCLEOTIDE SEQUENCE [LARGE SCALE GENOMIC DNA]</scope>
    <source>
        <strain evidence="10 13">NCTC12230</strain>
    </source>
</reference>
<evidence type="ECO:0000313" key="10">
    <source>
        <dbReference type="EMBL" id="SNU79805.1"/>
    </source>
</evidence>
<sequence>MARNNRTQMFPEEWRASTSLASVYALRMLGMFLVLPVLALYTASLEGVNGDKQMVGLAIGAYGLTQALLQIPLGLASDKFGRKKVIYAGLVVFAIGCFMAAFAESWGMLVAARIVQGAGAVSAAVTALVADLTRDEVRTRAMSMIGLTIGLTFSVSLVLSPVLVGWLGVPGLFAMMGVLTLISIGVVAWITPDPKESRLHEDTQALPSRLGEVLKNKQLLRLDFGIFALHAALMALFTSLPFALADLGLADNRHWKVYLPATVIGLIAMVPLIIIGETRNKLKQVFIGGILCVIAAQMALMFSLNSIAVITICMIVYFIGFNILEASLPSMVSKIAPSDLKGTAMGVYNTLQSVGLVVGSACGGYLLKHYGFPGVFIFCSALTLIWLLIAATAPAPRPVKNMGFTVGETWQGREKDLYAALKNLQAVEEIQFSQDKKTVYIKALQKGFDPKAAEAISSGVENVIIE</sequence>
<feature type="transmembrane region" description="Helical" evidence="7">
    <location>
        <begin position="109"/>
        <end position="132"/>
    </location>
</feature>
<dbReference type="EMBL" id="UGRS01000001">
    <property type="protein sequence ID" value="SUA36131.1"/>
    <property type="molecule type" value="Genomic_DNA"/>
</dbReference>
<keyword evidence="6 7" id="KW-0472">Membrane</keyword>
<organism evidence="11 14">
    <name type="scientific">Neisseria zoodegmatis</name>
    <dbReference type="NCBI Taxonomy" id="326523"/>
    <lineage>
        <taxon>Bacteria</taxon>
        <taxon>Pseudomonadati</taxon>
        <taxon>Pseudomonadota</taxon>
        <taxon>Betaproteobacteria</taxon>
        <taxon>Neisseriales</taxon>
        <taxon>Neisseriaceae</taxon>
        <taxon>Neisseria</taxon>
    </lineage>
</organism>
<dbReference type="PANTHER" id="PTHR23517:SF2">
    <property type="entry name" value="MULTIDRUG RESISTANCE PROTEIN MDTH"/>
    <property type="match status" value="1"/>
</dbReference>
<feature type="transmembrane region" description="Helical" evidence="7">
    <location>
        <begin position="21"/>
        <end position="42"/>
    </location>
</feature>
<dbReference type="PROSITE" id="PS00216">
    <property type="entry name" value="SUGAR_TRANSPORT_1"/>
    <property type="match status" value="1"/>
</dbReference>
<dbReference type="Pfam" id="PF07690">
    <property type="entry name" value="MFS_1"/>
    <property type="match status" value="1"/>
</dbReference>
<feature type="transmembrane region" description="Helical" evidence="7">
    <location>
        <begin position="282"/>
        <end position="300"/>
    </location>
</feature>
<reference evidence="11 14" key="3">
    <citation type="submission" date="2018-06" db="EMBL/GenBank/DDBJ databases">
        <authorList>
            <consortium name="Pathogen Informatics"/>
            <person name="Doyle S."/>
        </authorList>
    </citation>
    <scope>NUCLEOTIDE SEQUENCE [LARGE SCALE GENOMIC DNA]</scope>
    <source>
        <strain evidence="11 14">NCTC12229</strain>
    </source>
</reference>
<dbReference type="GO" id="GO:0022857">
    <property type="term" value="F:transmembrane transporter activity"/>
    <property type="evidence" value="ECO:0007669"/>
    <property type="project" value="InterPro"/>
</dbReference>
<evidence type="ECO:0000256" key="1">
    <source>
        <dbReference type="ARBA" id="ARBA00004651"/>
    </source>
</evidence>
<dbReference type="Gene3D" id="1.20.1250.20">
    <property type="entry name" value="MFS general substrate transporter like domains"/>
    <property type="match status" value="1"/>
</dbReference>
<reference evidence="9 12" key="1">
    <citation type="submission" date="2017-01" db="EMBL/GenBank/DDBJ databases">
        <authorList>
            <person name="Wolfgang W.J."/>
            <person name="Cole J."/>
            <person name="Wroblewski D."/>
            <person name="Mcginnis J."/>
            <person name="Musser K.A."/>
        </authorList>
    </citation>
    <scope>NUCLEOTIDE SEQUENCE [LARGE SCALE GENOMIC DNA]</scope>
    <source>
        <strain evidence="9 12">DSM 21643</strain>
    </source>
</reference>
<evidence type="ECO:0000256" key="2">
    <source>
        <dbReference type="ARBA" id="ARBA00022448"/>
    </source>
</evidence>
<evidence type="ECO:0000313" key="13">
    <source>
        <dbReference type="Proteomes" id="UP000215033"/>
    </source>
</evidence>
<feature type="transmembrane region" description="Helical" evidence="7">
    <location>
        <begin position="144"/>
        <end position="166"/>
    </location>
</feature>
<dbReference type="Proteomes" id="UP000193466">
    <property type="component" value="Unassembled WGS sequence"/>
</dbReference>
<dbReference type="InterPro" id="IPR005829">
    <property type="entry name" value="Sugar_transporter_CS"/>
</dbReference>
<evidence type="ECO:0000256" key="7">
    <source>
        <dbReference type="SAM" id="Phobius"/>
    </source>
</evidence>
<dbReference type="SUPFAM" id="SSF103473">
    <property type="entry name" value="MFS general substrate transporter"/>
    <property type="match status" value="1"/>
</dbReference>
<dbReference type="InterPro" id="IPR011701">
    <property type="entry name" value="MFS"/>
</dbReference>
<dbReference type="GO" id="GO:0005886">
    <property type="term" value="C:plasma membrane"/>
    <property type="evidence" value="ECO:0007669"/>
    <property type="project" value="UniProtKB-SubCell"/>
</dbReference>
<dbReference type="Proteomes" id="UP000254055">
    <property type="component" value="Unassembled WGS sequence"/>
</dbReference>
<dbReference type="OrthoDB" id="9764259at2"/>
<feature type="transmembrane region" description="Helical" evidence="7">
    <location>
        <begin position="257"/>
        <end position="275"/>
    </location>
</feature>
<evidence type="ECO:0000256" key="5">
    <source>
        <dbReference type="ARBA" id="ARBA00022989"/>
    </source>
</evidence>
<accession>A0A1X3CQ92</accession>
<evidence type="ECO:0000313" key="11">
    <source>
        <dbReference type="EMBL" id="SUA36131.1"/>
    </source>
</evidence>
<evidence type="ECO:0000313" key="12">
    <source>
        <dbReference type="Proteomes" id="UP000193466"/>
    </source>
</evidence>
<evidence type="ECO:0000313" key="14">
    <source>
        <dbReference type="Proteomes" id="UP000254055"/>
    </source>
</evidence>
<feature type="domain" description="Major facilitator superfamily (MFS) profile" evidence="8">
    <location>
        <begin position="16"/>
        <end position="398"/>
    </location>
</feature>
<proteinExistence type="predicted"/>
<feature type="transmembrane region" description="Helical" evidence="7">
    <location>
        <begin position="372"/>
        <end position="393"/>
    </location>
</feature>
<dbReference type="PANTHER" id="PTHR23517">
    <property type="entry name" value="RESISTANCE PROTEIN MDTM, PUTATIVE-RELATED-RELATED"/>
    <property type="match status" value="1"/>
</dbReference>
<protein>
    <submittedName>
        <fullName evidence="11">Drug resistance translocase family protein</fullName>
    </submittedName>
</protein>
<evidence type="ECO:0000313" key="9">
    <source>
        <dbReference type="EMBL" id="OSI09800.1"/>
    </source>
</evidence>
<dbReference type="EMBL" id="LT906434">
    <property type="protein sequence ID" value="SNU79805.1"/>
    <property type="molecule type" value="Genomic_DNA"/>
</dbReference>
<keyword evidence="3" id="KW-1003">Cell membrane</keyword>
<keyword evidence="5 7" id="KW-1133">Transmembrane helix</keyword>
<evidence type="ECO:0000256" key="6">
    <source>
        <dbReference type="ARBA" id="ARBA00023136"/>
    </source>
</evidence>
<evidence type="ECO:0000256" key="4">
    <source>
        <dbReference type="ARBA" id="ARBA00022692"/>
    </source>
</evidence>
<feature type="transmembrane region" description="Helical" evidence="7">
    <location>
        <begin position="224"/>
        <end position="245"/>
    </location>
</feature>
<feature type="transmembrane region" description="Helical" evidence="7">
    <location>
        <begin position="172"/>
        <end position="190"/>
    </location>
</feature>
<feature type="transmembrane region" description="Helical" evidence="7">
    <location>
        <begin position="85"/>
        <end position="103"/>
    </location>
</feature>